<gene>
    <name evidence="2" type="ORF">E8A74_16280</name>
</gene>
<organism evidence="2 3">
    <name type="scientific">Polyangium fumosum</name>
    <dbReference type="NCBI Taxonomy" id="889272"/>
    <lineage>
        <taxon>Bacteria</taxon>
        <taxon>Pseudomonadati</taxon>
        <taxon>Myxococcota</taxon>
        <taxon>Polyangia</taxon>
        <taxon>Polyangiales</taxon>
        <taxon>Polyangiaceae</taxon>
        <taxon>Polyangium</taxon>
    </lineage>
</organism>
<evidence type="ECO:0000256" key="1">
    <source>
        <dbReference type="SAM" id="MobiDB-lite"/>
    </source>
</evidence>
<keyword evidence="3" id="KW-1185">Reference proteome</keyword>
<dbReference type="AlphaFoldDB" id="A0A4U1JDK7"/>
<protein>
    <recommendedName>
        <fullName evidence="4">Alpha/beta hydrolase</fullName>
    </recommendedName>
</protein>
<feature type="compositionally biased region" description="Basic and acidic residues" evidence="1">
    <location>
        <begin position="65"/>
        <end position="75"/>
    </location>
</feature>
<dbReference type="RefSeq" id="WP_136929940.1">
    <property type="nucleotide sequence ID" value="NZ_SSMQ01000015.1"/>
</dbReference>
<sequence length="350" mass="37714">MKPLRLNKRTETIVGRLALVATGALFLGVMAFVAVRDVSAPALTAAVHLPALPSAKPPAPPEVTPEARVEPRTRADQHLSREGYTLVSAGALFVPWSFASADGTFDLLIHFHGNAELVAESVAAAGLSALVLVVNVGVGSGAYDTRYGPPGMLDFDVARVVETASARGLRGARLGRLALAAWSAGYGAIGRILARDEAFSRVSAVLLCDALHSNFVNKGSREVDMERIAPFVRFADKAAAGEKLFVMTHSEIGEFRYATTTETSDAILRALGIERSRTIGWPDRPAFPLGRAVMSTERWLEQRSEAQRGDLHIAGYRGFKEDDHIAHLAQMSSTVLPALVAYWKRSSRQD</sequence>
<dbReference type="OrthoDB" id="835246at2"/>
<dbReference type="Proteomes" id="UP000309215">
    <property type="component" value="Unassembled WGS sequence"/>
</dbReference>
<evidence type="ECO:0008006" key="4">
    <source>
        <dbReference type="Google" id="ProtNLM"/>
    </source>
</evidence>
<dbReference type="EMBL" id="SSMQ01000015">
    <property type="protein sequence ID" value="TKD07852.1"/>
    <property type="molecule type" value="Genomic_DNA"/>
</dbReference>
<reference evidence="2 3" key="1">
    <citation type="submission" date="2019-04" db="EMBL/GenBank/DDBJ databases">
        <authorList>
            <person name="Li Y."/>
            <person name="Wang J."/>
        </authorList>
    </citation>
    <scope>NUCLEOTIDE SEQUENCE [LARGE SCALE GENOMIC DNA]</scope>
    <source>
        <strain evidence="2 3">DSM 14668</strain>
    </source>
</reference>
<evidence type="ECO:0000313" key="2">
    <source>
        <dbReference type="EMBL" id="TKD07852.1"/>
    </source>
</evidence>
<evidence type="ECO:0000313" key="3">
    <source>
        <dbReference type="Proteomes" id="UP000309215"/>
    </source>
</evidence>
<feature type="region of interest" description="Disordered" evidence="1">
    <location>
        <begin position="54"/>
        <end position="75"/>
    </location>
</feature>
<comment type="caution">
    <text evidence="2">The sequence shown here is derived from an EMBL/GenBank/DDBJ whole genome shotgun (WGS) entry which is preliminary data.</text>
</comment>
<proteinExistence type="predicted"/>
<accession>A0A4U1JDK7</accession>
<name>A0A4U1JDK7_9BACT</name>